<accession>A0A4C1YQ65</accession>
<organism evidence="2 3">
    <name type="scientific">Eumeta variegata</name>
    <name type="common">Bagworm moth</name>
    <name type="synonym">Eumeta japonica</name>
    <dbReference type="NCBI Taxonomy" id="151549"/>
    <lineage>
        <taxon>Eukaryota</taxon>
        <taxon>Metazoa</taxon>
        <taxon>Ecdysozoa</taxon>
        <taxon>Arthropoda</taxon>
        <taxon>Hexapoda</taxon>
        <taxon>Insecta</taxon>
        <taxon>Pterygota</taxon>
        <taxon>Neoptera</taxon>
        <taxon>Endopterygota</taxon>
        <taxon>Lepidoptera</taxon>
        <taxon>Glossata</taxon>
        <taxon>Ditrysia</taxon>
        <taxon>Tineoidea</taxon>
        <taxon>Psychidae</taxon>
        <taxon>Oiketicinae</taxon>
        <taxon>Eumeta</taxon>
    </lineage>
</organism>
<keyword evidence="3" id="KW-1185">Reference proteome</keyword>
<name>A0A4C1YQ65_EUMVA</name>
<evidence type="ECO:0000256" key="1">
    <source>
        <dbReference type="SAM" id="MobiDB-lite"/>
    </source>
</evidence>
<feature type="region of interest" description="Disordered" evidence="1">
    <location>
        <begin position="23"/>
        <end position="84"/>
    </location>
</feature>
<dbReference type="AlphaFoldDB" id="A0A4C1YQ65"/>
<protein>
    <submittedName>
        <fullName evidence="2">Uncharacterized protein</fullName>
    </submittedName>
</protein>
<dbReference type="EMBL" id="BGZK01001318">
    <property type="protein sequence ID" value="GBP77133.1"/>
    <property type="molecule type" value="Genomic_DNA"/>
</dbReference>
<gene>
    <name evidence="2" type="ORF">EVAR_99379_1</name>
</gene>
<evidence type="ECO:0000313" key="2">
    <source>
        <dbReference type="EMBL" id="GBP77133.1"/>
    </source>
</evidence>
<proteinExistence type="predicted"/>
<comment type="caution">
    <text evidence="2">The sequence shown here is derived from an EMBL/GenBank/DDBJ whole genome shotgun (WGS) entry which is preliminary data.</text>
</comment>
<sequence>MLPELKFGRWVDGHHCPRRPWTAAPALSSTRGGPFDACAQDRGLAETEEQPPRPVDTPPSTLRPPPAQQLVEPRPASAGARCAGGRPARRLRALLRVNTAPPLYRWRISDCYTLDFRIVDTYKETLSIIIDHAATRKKSADQRKKRAHREERQSGVRAYAAIAEIAVTAGPSSRIILNKFTSKSCASDFYFRVHASDSERARLATVAPTEALLRTLTLCMSTVERATPTLPVFHPRIEHILVSRTSYELLGTVRD</sequence>
<dbReference type="Proteomes" id="UP000299102">
    <property type="component" value="Unassembled WGS sequence"/>
</dbReference>
<evidence type="ECO:0000313" key="3">
    <source>
        <dbReference type="Proteomes" id="UP000299102"/>
    </source>
</evidence>
<feature type="compositionally biased region" description="Pro residues" evidence="1">
    <location>
        <begin position="52"/>
        <end position="67"/>
    </location>
</feature>
<feature type="compositionally biased region" description="Low complexity" evidence="1">
    <location>
        <begin position="73"/>
        <end position="84"/>
    </location>
</feature>
<reference evidence="2 3" key="1">
    <citation type="journal article" date="2019" name="Commun. Biol.">
        <title>The bagworm genome reveals a unique fibroin gene that provides high tensile strength.</title>
        <authorList>
            <person name="Kono N."/>
            <person name="Nakamura H."/>
            <person name="Ohtoshi R."/>
            <person name="Tomita M."/>
            <person name="Numata K."/>
            <person name="Arakawa K."/>
        </authorList>
    </citation>
    <scope>NUCLEOTIDE SEQUENCE [LARGE SCALE GENOMIC DNA]</scope>
</reference>